<organism evidence="3 4">
    <name type="scientific">Zophobas morio</name>
    <dbReference type="NCBI Taxonomy" id="2755281"/>
    <lineage>
        <taxon>Eukaryota</taxon>
        <taxon>Metazoa</taxon>
        <taxon>Ecdysozoa</taxon>
        <taxon>Arthropoda</taxon>
        <taxon>Hexapoda</taxon>
        <taxon>Insecta</taxon>
        <taxon>Pterygota</taxon>
        <taxon>Neoptera</taxon>
        <taxon>Endopterygota</taxon>
        <taxon>Coleoptera</taxon>
        <taxon>Polyphaga</taxon>
        <taxon>Cucujiformia</taxon>
        <taxon>Tenebrionidae</taxon>
        <taxon>Zophobas</taxon>
    </lineage>
</organism>
<feature type="domain" description="DUF4371" evidence="2">
    <location>
        <begin position="3"/>
        <end position="92"/>
    </location>
</feature>
<dbReference type="InterPro" id="IPR008906">
    <property type="entry name" value="HATC_C_dom"/>
</dbReference>
<dbReference type="GO" id="GO:0046983">
    <property type="term" value="F:protein dimerization activity"/>
    <property type="evidence" value="ECO:0007669"/>
    <property type="project" value="InterPro"/>
</dbReference>
<sequence>MSVEILEAEMFSVEIDSTQDISTKEQCSVVIRYVYMGNIIERLFSLIRCTDTTGKGFEALVLNVLESNGLNPQNCIANSTDGAANMQGEYNGFSANMQNLNSDHVHIWCYSHILNLVLCDILNANLKAASLFSLLNSISSFFKESYQRMNIWESNNSTDSKQRKIQSIGATRWWAKELALKKIFGDFNKPENSLYVVVIDTLEKIEKNDKINPDTRVTAKNHKDNLLKYENIITAQIFLKIFSITGPLSRYLQTRGLDLLKCNHMLETTIEQLRSIQRDFISFQEDTNTFLRLAKLELESKDIDADIQEHFTNVRRRYVKKFYEEKSIDEQPQSPEERFKISTFNVLMDVAVEAMNNRFLKNMDICRDMAILDPNNFEEICNKKSLPDNCMKYLSAKIIKYNSTATSSQLKEELLSFASNWEKLKLTLEDTYKTNYDLDLHIIEDDYDDEDGIDTVNLPNSSEITDVKLKKNICKSCKNCAICCYTVILKYNMFQGAYCALATAYQYLLTLPITQVECERSFSVLKYIKNRLRNRLTDDRLESFVIMNVEKSILNTVDNDEVINSLAAESSLLKKALIY</sequence>
<dbReference type="InterPro" id="IPR012337">
    <property type="entry name" value="RNaseH-like_sf"/>
</dbReference>
<evidence type="ECO:0000259" key="2">
    <source>
        <dbReference type="Pfam" id="PF14291"/>
    </source>
</evidence>
<dbReference type="Pfam" id="PF14291">
    <property type="entry name" value="DUF4371"/>
    <property type="match status" value="1"/>
</dbReference>
<dbReference type="PANTHER" id="PTHR45749">
    <property type="match status" value="1"/>
</dbReference>
<evidence type="ECO:0000313" key="4">
    <source>
        <dbReference type="Proteomes" id="UP001168821"/>
    </source>
</evidence>
<evidence type="ECO:0008006" key="5">
    <source>
        <dbReference type="Google" id="ProtNLM"/>
    </source>
</evidence>
<dbReference type="SUPFAM" id="SSF53098">
    <property type="entry name" value="Ribonuclease H-like"/>
    <property type="match status" value="1"/>
</dbReference>
<dbReference type="EMBL" id="JALNTZ010000008">
    <property type="protein sequence ID" value="KAJ3643592.1"/>
    <property type="molecule type" value="Genomic_DNA"/>
</dbReference>
<comment type="caution">
    <text evidence="3">The sequence shown here is derived from an EMBL/GenBank/DDBJ whole genome shotgun (WGS) entry which is preliminary data.</text>
</comment>
<feature type="domain" description="HAT C-terminal dimerisation" evidence="1">
    <location>
        <begin position="496"/>
        <end position="548"/>
    </location>
</feature>
<keyword evidence="4" id="KW-1185">Reference proteome</keyword>
<protein>
    <recommendedName>
        <fullName evidence="5">Zinc finger MYM-type protein 1</fullName>
    </recommendedName>
</protein>
<proteinExistence type="predicted"/>
<dbReference type="Pfam" id="PF05699">
    <property type="entry name" value="Dimer_Tnp_hAT"/>
    <property type="match status" value="1"/>
</dbReference>
<dbReference type="AlphaFoldDB" id="A0AA38HV69"/>
<gene>
    <name evidence="3" type="ORF">Zmor_026293</name>
</gene>
<dbReference type="Proteomes" id="UP001168821">
    <property type="component" value="Unassembled WGS sequence"/>
</dbReference>
<name>A0AA38HV69_9CUCU</name>
<accession>A0AA38HV69</accession>
<dbReference type="InterPro" id="IPR025398">
    <property type="entry name" value="DUF4371"/>
</dbReference>
<evidence type="ECO:0000259" key="1">
    <source>
        <dbReference type="Pfam" id="PF05699"/>
    </source>
</evidence>
<dbReference type="PANTHER" id="PTHR45749:SF21">
    <property type="entry name" value="DUF4371 DOMAIN-CONTAINING PROTEIN"/>
    <property type="match status" value="1"/>
</dbReference>
<reference evidence="3" key="1">
    <citation type="journal article" date="2023" name="G3 (Bethesda)">
        <title>Whole genome assemblies of Zophobas morio and Tenebrio molitor.</title>
        <authorList>
            <person name="Kaur S."/>
            <person name="Stinson S.A."/>
            <person name="diCenzo G.C."/>
        </authorList>
    </citation>
    <scope>NUCLEOTIDE SEQUENCE</scope>
    <source>
        <strain evidence="3">QUZm001</strain>
    </source>
</reference>
<evidence type="ECO:0000313" key="3">
    <source>
        <dbReference type="EMBL" id="KAJ3643592.1"/>
    </source>
</evidence>